<sequence>MSRTRNARKTVSTDVATSKASRRATPAEPKMPLTGRKAKQPSTTITTRSVTRQKGKVEKGPAISSSSEPPKELDKSEGELVVLDQDQVQGPPTGVDPTLHLTEEWYNNPLIVNRLRDWHREIASLRRTVHSVSITSFWPKVQAFVRTIASRQFPNRVGWRTLNAENKAMMQTWTPEAKEYLDRNPKVMLEAWLWRILVEDVFEGPGGPGWEPYSELLHKIQHWREVMARRIKGRAMLWRCLTMKLMGALSDTNSRYTVDYVTRLVTRKLGRWMKPRSNAGKNSLQADLQHLAEFTIQMDWHLHCNHQMFEFRFHDPTSKKAHGFPYKESPTMKLHITELDGRDKQGHLVNLIVQPSLSVWGDPSRPVEEWGSLWSRNISNMNMTVDMSL</sequence>
<organism evidence="2 3">
    <name type="scientific">Chaetomium fimeti</name>
    <dbReference type="NCBI Taxonomy" id="1854472"/>
    <lineage>
        <taxon>Eukaryota</taxon>
        <taxon>Fungi</taxon>
        <taxon>Dikarya</taxon>
        <taxon>Ascomycota</taxon>
        <taxon>Pezizomycotina</taxon>
        <taxon>Sordariomycetes</taxon>
        <taxon>Sordariomycetidae</taxon>
        <taxon>Sordariales</taxon>
        <taxon>Chaetomiaceae</taxon>
        <taxon>Chaetomium</taxon>
    </lineage>
</organism>
<evidence type="ECO:0000313" key="3">
    <source>
        <dbReference type="Proteomes" id="UP001278766"/>
    </source>
</evidence>
<dbReference type="AlphaFoldDB" id="A0AAE0HB13"/>
<comment type="caution">
    <text evidence="2">The sequence shown here is derived from an EMBL/GenBank/DDBJ whole genome shotgun (WGS) entry which is preliminary data.</text>
</comment>
<dbReference type="EMBL" id="JAUEPN010000006">
    <property type="protein sequence ID" value="KAK3293039.1"/>
    <property type="molecule type" value="Genomic_DNA"/>
</dbReference>
<reference evidence="2" key="2">
    <citation type="submission" date="2023-06" db="EMBL/GenBank/DDBJ databases">
        <authorList>
            <consortium name="Lawrence Berkeley National Laboratory"/>
            <person name="Haridas S."/>
            <person name="Hensen N."/>
            <person name="Bonometti L."/>
            <person name="Westerberg I."/>
            <person name="Brannstrom I.O."/>
            <person name="Guillou S."/>
            <person name="Cros-Aarteil S."/>
            <person name="Calhoun S."/>
            <person name="Kuo A."/>
            <person name="Mondo S."/>
            <person name="Pangilinan J."/>
            <person name="Riley R."/>
            <person name="Labutti K."/>
            <person name="Andreopoulos B."/>
            <person name="Lipzen A."/>
            <person name="Chen C."/>
            <person name="Yanf M."/>
            <person name="Daum C."/>
            <person name="Ng V."/>
            <person name="Clum A."/>
            <person name="Steindorff A."/>
            <person name="Ohm R."/>
            <person name="Martin F."/>
            <person name="Silar P."/>
            <person name="Natvig D."/>
            <person name="Lalanne C."/>
            <person name="Gautier V."/>
            <person name="Ament-Velasquez S.L."/>
            <person name="Kruys A."/>
            <person name="Hutchinson M.I."/>
            <person name="Powell A.J."/>
            <person name="Barry K."/>
            <person name="Miller A.N."/>
            <person name="Grigoriev I.V."/>
            <person name="Debuchy R."/>
            <person name="Gladieux P."/>
            <person name="Thoren M.H."/>
            <person name="Johannesson H."/>
        </authorList>
    </citation>
    <scope>NUCLEOTIDE SEQUENCE</scope>
    <source>
        <strain evidence="2">CBS 168.71</strain>
    </source>
</reference>
<accession>A0AAE0HB13</accession>
<proteinExistence type="predicted"/>
<name>A0AAE0HB13_9PEZI</name>
<protein>
    <submittedName>
        <fullName evidence="2">Uncharacterized protein</fullName>
    </submittedName>
</protein>
<feature type="compositionally biased region" description="Polar residues" evidence="1">
    <location>
        <begin position="9"/>
        <end position="19"/>
    </location>
</feature>
<evidence type="ECO:0000313" key="2">
    <source>
        <dbReference type="EMBL" id="KAK3293039.1"/>
    </source>
</evidence>
<keyword evidence="3" id="KW-1185">Reference proteome</keyword>
<dbReference type="Proteomes" id="UP001278766">
    <property type="component" value="Unassembled WGS sequence"/>
</dbReference>
<feature type="compositionally biased region" description="Polar residues" evidence="1">
    <location>
        <begin position="40"/>
        <end position="52"/>
    </location>
</feature>
<feature type="region of interest" description="Disordered" evidence="1">
    <location>
        <begin position="1"/>
        <end position="77"/>
    </location>
</feature>
<dbReference type="RefSeq" id="XP_062656553.1">
    <property type="nucleotide sequence ID" value="XM_062802449.1"/>
</dbReference>
<evidence type="ECO:0000256" key="1">
    <source>
        <dbReference type="SAM" id="MobiDB-lite"/>
    </source>
</evidence>
<dbReference type="GeneID" id="87839397"/>
<gene>
    <name evidence="2" type="ORF">B0H64DRAFT_376010</name>
</gene>
<reference evidence="2" key="1">
    <citation type="journal article" date="2023" name="Mol. Phylogenet. Evol.">
        <title>Genome-scale phylogeny and comparative genomics of the fungal order Sordariales.</title>
        <authorList>
            <person name="Hensen N."/>
            <person name="Bonometti L."/>
            <person name="Westerberg I."/>
            <person name="Brannstrom I.O."/>
            <person name="Guillou S."/>
            <person name="Cros-Aarteil S."/>
            <person name="Calhoun S."/>
            <person name="Haridas S."/>
            <person name="Kuo A."/>
            <person name="Mondo S."/>
            <person name="Pangilinan J."/>
            <person name="Riley R."/>
            <person name="LaButti K."/>
            <person name="Andreopoulos B."/>
            <person name="Lipzen A."/>
            <person name="Chen C."/>
            <person name="Yan M."/>
            <person name="Daum C."/>
            <person name="Ng V."/>
            <person name="Clum A."/>
            <person name="Steindorff A."/>
            <person name="Ohm R.A."/>
            <person name="Martin F."/>
            <person name="Silar P."/>
            <person name="Natvig D.O."/>
            <person name="Lalanne C."/>
            <person name="Gautier V."/>
            <person name="Ament-Velasquez S.L."/>
            <person name="Kruys A."/>
            <person name="Hutchinson M.I."/>
            <person name="Powell A.J."/>
            <person name="Barry K."/>
            <person name="Miller A.N."/>
            <person name="Grigoriev I.V."/>
            <person name="Debuchy R."/>
            <person name="Gladieux P."/>
            <person name="Hiltunen Thoren M."/>
            <person name="Johannesson H."/>
        </authorList>
    </citation>
    <scope>NUCLEOTIDE SEQUENCE</scope>
    <source>
        <strain evidence="2">CBS 168.71</strain>
    </source>
</reference>